<keyword evidence="1" id="KW-0472">Membrane</keyword>
<name>A0A0G1NCE8_9BACT</name>
<dbReference type="EMBL" id="LCJR01000013">
    <property type="protein sequence ID" value="KKT81879.1"/>
    <property type="molecule type" value="Genomic_DNA"/>
</dbReference>
<feature type="transmembrane region" description="Helical" evidence="1">
    <location>
        <begin position="39"/>
        <end position="61"/>
    </location>
</feature>
<dbReference type="AlphaFoldDB" id="A0A0G1NCE8"/>
<accession>A0A0G1NCE8</accession>
<proteinExistence type="predicted"/>
<reference evidence="2 3" key="1">
    <citation type="journal article" date="2015" name="Nature">
        <title>rRNA introns, odd ribosomes, and small enigmatic genomes across a large radiation of phyla.</title>
        <authorList>
            <person name="Brown C.T."/>
            <person name="Hug L.A."/>
            <person name="Thomas B.C."/>
            <person name="Sharon I."/>
            <person name="Castelle C.J."/>
            <person name="Singh A."/>
            <person name="Wilkins M.J."/>
            <person name="Williams K.H."/>
            <person name="Banfield J.F."/>
        </authorList>
    </citation>
    <scope>NUCLEOTIDE SEQUENCE [LARGE SCALE GENOMIC DNA]</scope>
</reference>
<evidence type="ECO:0000256" key="1">
    <source>
        <dbReference type="SAM" id="Phobius"/>
    </source>
</evidence>
<feature type="transmembrane region" description="Helical" evidence="1">
    <location>
        <begin position="12"/>
        <end position="33"/>
    </location>
</feature>
<keyword evidence="1" id="KW-1133">Transmembrane helix</keyword>
<dbReference type="Proteomes" id="UP000034032">
    <property type="component" value="Unassembled WGS sequence"/>
</dbReference>
<sequence length="71" mass="7865">MELTFRLVKAIYFPMPWRTLSVLVIVGLGVALYTHELDFLISAILLAFPINLIVVVAHILISNGAWQALGT</sequence>
<protein>
    <submittedName>
        <fullName evidence="2">Uncharacterized protein</fullName>
    </submittedName>
</protein>
<keyword evidence="1" id="KW-0812">Transmembrane</keyword>
<comment type="caution">
    <text evidence="2">The sequence shown here is derived from an EMBL/GenBank/DDBJ whole genome shotgun (WGS) entry which is preliminary data.</text>
</comment>
<gene>
    <name evidence="2" type="ORF">UW79_C0013G0006</name>
</gene>
<evidence type="ECO:0000313" key="2">
    <source>
        <dbReference type="EMBL" id="KKT81879.1"/>
    </source>
</evidence>
<evidence type="ECO:0000313" key="3">
    <source>
        <dbReference type="Proteomes" id="UP000034032"/>
    </source>
</evidence>
<organism evidence="2 3">
    <name type="scientific">Candidatus Yanofskybacteria bacterium GW2011_GWA2_44_9</name>
    <dbReference type="NCBI Taxonomy" id="1619025"/>
    <lineage>
        <taxon>Bacteria</taxon>
        <taxon>Candidatus Yanofskyibacteriota</taxon>
    </lineage>
</organism>